<dbReference type="Proteomes" id="UP001190700">
    <property type="component" value="Unassembled WGS sequence"/>
</dbReference>
<evidence type="ECO:0000313" key="2">
    <source>
        <dbReference type="Proteomes" id="UP001190700"/>
    </source>
</evidence>
<dbReference type="EMBL" id="LGRX02002565">
    <property type="protein sequence ID" value="KAK3283963.1"/>
    <property type="molecule type" value="Genomic_DNA"/>
</dbReference>
<gene>
    <name evidence="1" type="ORF">CYMTET_8364</name>
</gene>
<proteinExistence type="predicted"/>
<protein>
    <submittedName>
        <fullName evidence="1">Uncharacterized protein</fullName>
    </submittedName>
</protein>
<organism evidence="1 2">
    <name type="scientific">Cymbomonas tetramitiformis</name>
    <dbReference type="NCBI Taxonomy" id="36881"/>
    <lineage>
        <taxon>Eukaryota</taxon>
        <taxon>Viridiplantae</taxon>
        <taxon>Chlorophyta</taxon>
        <taxon>Pyramimonadophyceae</taxon>
        <taxon>Pyramimonadales</taxon>
        <taxon>Pyramimonadaceae</taxon>
        <taxon>Cymbomonas</taxon>
    </lineage>
</organism>
<reference evidence="1 2" key="1">
    <citation type="journal article" date="2015" name="Genome Biol. Evol.">
        <title>Comparative Genomics of a Bacterivorous Green Alga Reveals Evolutionary Causalities and Consequences of Phago-Mixotrophic Mode of Nutrition.</title>
        <authorList>
            <person name="Burns J.A."/>
            <person name="Paasch A."/>
            <person name="Narechania A."/>
            <person name="Kim E."/>
        </authorList>
    </citation>
    <scope>NUCLEOTIDE SEQUENCE [LARGE SCALE GENOMIC DNA]</scope>
    <source>
        <strain evidence="1 2">PLY_AMNH</strain>
    </source>
</reference>
<name>A0AAE0GTM1_9CHLO</name>
<evidence type="ECO:0000313" key="1">
    <source>
        <dbReference type="EMBL" id="KAK3283963.1"/>
    </source>
</evidence>
<dbReference type="AlphaFoldDB" id="A0AAE0GTM1"/>
<keyword evidence="2" id="KW-1185">Reference proteome</keyword>
<sequence length="132" mass="15037">MSPSPPLLLAWAPGTPEALSCYIIVVSVKSIILSSPGSRMSASVPSDFDRVVQLTAEKKKRFAEYLERRGVNKALVQATTRIFQEQELPEDPFEYIARQLHPQVFEQVVLLKTEIKNIRAERDELQKRIDSR</sequence>
<comment type="caution">
    <text evidence="1">The sequence shown here is derived from an EMBL/GenBank/DDBJ whole genome shotgun (WGS) entry which is preliminary data.</text>
</comment>
<accession>A0AAE0GTM1</accession>